<feature type="domain" description="Alginate export" evidence="1">
    <location>
        <begin position="62"/>
        <end position="444"/>
    </location>
</feature>
<dbReference type="OrthoDB" id="311329at2"/>
<reference evidence="3" key="1">
    <citation type="submission" date="2016-04" db="EMBL/GenBank/DDBJ databases">
        <authorList>
            <person name="Chen L."/>
            <person name="Zhuang W."/>
            <person name="Wang G."/>
        </authorList>
    </citation>
    <scope>NUCLEOTIDE SEQUENCE [LARGE SCALE GENOMIC DNA]</scope>
    <source>
        <strain evidence="3">17621</strain>
    </source>
</reference>
<evidence type="ECO:0000313" key="3">
    <source>
        <dbReference type="Proteomes" id="UP000192610"/>
    </source>
</evidence>
<keyword evidence="3" id="KW-1185">Reference proteome</keyword>
<dbReference type="AlphaFoldDB" id="A0A1V9EA14"/>
<organism evidence="2 3">
    <name type="scientific">Niastella yeongjuensis</name>
    <dbReference type="NCBI Taxonomy" id="354355"/>
    <lineage>
        <taxon>Bacteria</taxon>
        <taxon>Pseudomonadati</taxon>
        <taxon>Bacteroidota</taxon>
        <taxon>Chitinophagia</taxon>
        <taxon>Chitinophagales</taxon>
        <taxon>Chitinophagaceae</taxon>
        <taxon>Niastella</taxon>
    </lineage>
</organism>
<comment type="caution">
    <text evidence="2">The sequence shown here is derived from an EMBL/GenBank/DDBJ whole genome shotgun (WGS) entry which is preliminary data.</text>
</comment>
<sequence>MRLHSLSLVITGMLVFPGVSGAQQFKLLRFNEDYEYLAKDTSLNSFERTKFIPLNAERDVILSFGGEARYDMIFTHRENWRPDDGRNHSLLQRYDLFGNLQWGQRVRIFGQLRSALETGNKFGPAPVDKDQLNVQNLFIDLLTWHRENRSLGFRLGRQEVDYGSGRLVSVSEGTNARRYFTGIKAMYHAPSFGLDVLGMADDDVQPGVFDNKTLKQVNLWGVYTWLIIPAGGNFDYYYLGTHHLGVTYPEGTADETRHTVAIRYWKYGGGFIYNLEAAYQFGKFGTGDINAWTTAIDIGYTFERARFKPTINLRNDYISGDRKKGDGSLQTFNPLYPRGGYFGFNPRIGPANLIDLHPYGTFNFTDMFSLQWDMVFNWRYSLDDGIYTPSGKIFLETNGSRQRYTGTTWLLSMDYAFSKFIKISVGVQYFQIGPFLKQQISEAVDSKYFNAQLTFKF</sequence>
<dbReference type="RefSeq" id="WP_090519456.1">
    <property type="nucleotide sequence ID" value="NZ_FOCZ01000005.1"/>
</dbReference>
<evidence type="ECO:0000313" key="2">
    <source>
        <dbReference type="EMBL" id="OQP42978.1"/>
    </source>
</evidence>
<dbReference type="STRING" id="354355.SAMN05660816_03183"/>
<protein>
    <recommendedName>
        <fullName evidence="1">Alginate export domain-containing protein</fullName>
    </recommendedName>
</protein>
<dbReference type="Proteomes" id="UP000192610">
    <property type="component" value="Unassembled WGS sequence"/>
</dbReference>
<gene>
    <name evidence="2" type="ORF">A4H97_12575</name>
</gene>
<proteinExistence type="predicted"/>
<name>A0A1V9EA14_9BACT</name>
<evidence type="ECO:0000259" key="1">
    <source>
        <dbReference type="Pfam" id="PF13372"/>
    </source>
</evidence>
<accession>A0A1V9EA14</accession>
<dbReference type="Pfam" id="PF13372">
    <property type="entry name" value="Alginate_exp"/>
    <property type="match status" value="1"/>
</dbReference>
<dbReference type="InterPro" id="IPR025388">
    <property type="entry name" value="Alginate_export_dom"/>
</dbReference>
<dbReference type="EMBL" id="LVXG01000056">
    <property type="protein sequence ID" value="OQP42978.1"/>
    <property type="molecule type" value="Genomic_DNA"/>
</dbReference>